<reference evidence="1 2" key="1">
    <citation type="submission" date="2023-06" db="EMBL/GenBank/DDBJ databases">
        <title>Alkalimonas sp., MEB004 an alkaliphilic bacterium isolated from Lonar Lake, India.</title>
        <authorList>
            <person name="Joshi A."/>
            <person name="Thite S."/>
        </authorList>
    </citation>
    <scope>NUCLEOTIDE SEQUENCE [LARGE SCALE GENOMIC DNA]</scope>
    <source>
        <strain evidence="1 2">MEB004</strain>
    </source>
</reference>
<evidence type="ECO:0000313" key="2">
    <source>
        <dbReference type="Proteomes" id="UP001339167"/>
    </source>
</evidence>
<evidence type="ECO:0000313" key="1">
    <source>
        <dbReference type="EMBL" id="MEE2024841.1"/>
    </source>
</evidence>
<comment type="caution">
    <text evidence="1">The sequence shown here is derived from an EMBL/GenBank/DDBJ whole genome shotgun (WGS) entry which is preliminary data.</text>
</comment>
<proteinExistence type="predicted"/>
<keyword evidence="2" id="KW-1185">Reference proteome</keyword>
<gene>
    <name evidence="1" type="ORF">QWF21_11340</name>
</gene>
<dbReference type="RefSeq" id="WP_330088163.1">
    <property type="nucleotide sequence ID" value="NZ_JAUGZK010000007.1"/>
</dbReference>
<accession>A0ABU7JGM6</accession>
<name>A0ABU7JGM6_9GAMM</name>
<dbReference type="Pfam" id="PF20043">
    <property type="entry name" value="DUF6445"/>
    <property type="match status" value="1"/>
</dbReference>
<protein>
    <submittedName>
        <fullName evidence="1">DUF6445 family protein</fullName>
    </submittedName>
</protein>
<sequence length="236" mass="27137">MQTTDFAINPTLRPEVIYLGQERTPLLIIDDFVSDITALRQQAQQSAFNPDHTAYYPGLKAPLPKHYVAATLTTLYPLIYDVYQVPKQLRLKPQNLFFALINQTEDTLQPLQCLPHFDTADGHYFAFLHYLNPQPHGSTGFFRHNPTGYERISEQRRQHYFNAAQHFIDQHGNPAQQYFVQSDAHFELYHQVPYQANRLIIYPGNLLHSTLVNTSTDIDSSPISGRLTANIFTSFL</sequence>
<dbReference type="EMBL" id="JAUGZK010000007">
    <property type="protein sequence ID" value="MEE2024841.1"/>
    <property type="molecule type" value="Genomic_DNA"/>
</dbReference>
<organism evidence="1 2">
    <name type="scientific">Alkalimonas mucilaginosa</name>
    <dbReference type="NCBI Taxonomy" id="3057676"/>
    <lineage>
        <taxon>Bacteria</taxon>
        <taxon>Pseudomonadati</taxon>
        <taxon>Pseudomonadota</taxon>
        <taxon>Gammaproteobacteria</taxon>
        <taxon>Alkalimonas</taxon>
    </lineage>
</organism>
<dbReference type="Proteomes" id="UP001339167">
    <property type="component" value="Unassembled WGS sequence"/>
</dbReference>
<dbReference type="InterPro" id="IPR045617">
    <property type="entry name" value="DUF6445"/>
</dbReference>